<evidence type="ECO:0000313" key="4">
    <source>
        <dbReference type="Proteomes" id="UP000279541"/>
    </source>
</evidence>
<dbReference type="KEGG" id="cjt:EG359_09100"/>
<evidence type="ECO:0000313" key="2">
    <source>
        <dbReference type="EMBL" id="SIS31606.1"/>
    </source>
</evidence>
<reference evidence="1 4" key="2">
    <citation type="submission" date="2018-11" db="EMBL/GenBank/DDBJ databases">
        <title>Proposal to divide the Flavobacteriaceae and reorganize its genera based on Amino Acid Identity values calculated from whole genome sequences.</title>
        <authorList>
            <person name="Nicholson A.C."/>
            <person name="Gulvik C.A."/>
            <person name="Whitney A.M."/>
            <person name="Humrighouse B.W."/>
            <person name="Bell M."/>
            <person name="Holmes B."/>
            <person name="Steigerwalt A.G."/>
            <person name="Villarma A."/>
            <person name="Sheth M."/>
            <person name="Batra D."/>
            <person name="Pryor J."/>
            <person name="Bernardet J.-F."/>
            <person name="Hugo C."/>
            <person name="Kampfer P."/>
            <person name="Newman J."/>
            <person name="McQuiston J.R."/>
        </authorList>
    </citation>
    <scope>NUCLEOTIDE SEQUENCE [LARGE SCALE GENOMIC DNA]</scope>
    <source>
        <strain evidence="1 4">DSM 16927</strain>
    </source>
</reference>
<dbReference type="AlphaFoldDB" id="A0A1N7I3K0"/>
<evidence type="ECO:0000313" key="1">
    <source>
        <dbReference type="EMBL" id="AZA99764.1"/>
    </source>
</evidence>
<dbReference type="STRING" id="112234.SAMN05421768_102467"/>
<dbReference type="Proteomes" id="UP000279541">
    <property type="component" value="Chromosome"/>
</dbReference>
<reference evidence="2 3" key="1">
    <citation type="submission" date="2017-01" db="EMBL/GenBank/DDBJ databases">
        <authorList>
            <person name="Mah S.A."/>
            <person name="Swanson W.J."/>
            <person name="Moy G.W."/>
            <person name="Vacquier V.D."/>
        </authorList>
    </citation>
    <scope>NUCLEOTIDE SEQUENCE [LARGE SCALE GENOMIC DNA]</scope>
    <source>
        <strain evidence="2 3">DSM 16927</strain>
    </source>
</reference>
<sequence>MISKIDIKKFFKYALKNVNEILKNEDLDTELKELYNNDSLHFIEKSVCYVLYNRHNYFTNTYKIDIDVEDNHNRRICSYILYLDEDENFIDEFLL</sequence>
<dbReference type="EMBL" id="FTNZ01000002">
    <property type="protein sequence ID" value="SIS31606.1"/>
    <property type="molecule type" value="Genomic_DNA"/>
</dbReference>
<name>A0A1N7I3K0_9FLAO</name>
<organism evidence="2 3">
    <name type="scientific">Chryseobacterium joostei</name>
    <dbReference type="NCBI Taxonomy" id="112234"/>
    <lineage>
        <taxon>Bacteria</taxon>
        <taxon>Pseudomonadati</taxon>
        <taxon>Bacteroidota</taxon>
        <taxon>Flavobacteriia</taxon>
        <taxon>Flavobacteriales</taxon>
        <taxon>Weeksellaceae</taxon>
        <taxon>Chryseobacterium group</taxon>
        <taxon>Chryseobacterium</taxon>
    </lineage>
</organism>
<accession>A0A1N7I3K0</accession>
<proteinExistence type="predicted"/>
<evidence type="ECO:0000313" key="3">
    <source>
        <dbReference type="Proteomes" id="UP000186106"/>
    </source>
</evidence>
<dbReference type="EMBL" id="CP033926">
    <property type="protein sequence ID" value="AZA99764.1"/>
    <property type="molecule type" value="Genomic_DNA"/>
</dbReference>
<dbReference type="OrthoDB" id="1261575at2"/>
<dbReference type="Proteomes" id="UP000186106">
    <property type="component" value="Unassembled WGS sequence"/>
</dbReference>
<dbReference type="RefSeq" id="WP_076352526.1">
    <property type="nucleotide sequence ID" value="NZ_CP033926.1"/>
</dbReference>
<keyword evidence="4" id="KW-1185">Reference proteome</keyword>
<gene>
    <name evidence="1" type="ORF">EG359_09100</name>
    <name evidence="2" type="ORF">SAMN05421768_102467</name>
</gene>
<protein>
    <submittedName>
        <fullName evidence="2">Uncharacterized protein</fullName>
    </submittedName>
</protein>